<dbReference type="PROSITE" id="PS01211">
    <property type="entry name" value="UPF0001"/>
    <property type="match status" value="1"/>
</dbReference>
<sequence>MSSLEEATLASRLSAVQSQIDTAAVSAGRQPTDITLIVVTKFHPAQLVRDLSQLGVRDVGENKHQEAAEKFAECSDIAVNWHFIGQLQSNKAAAVRRYAHAIHSVDRTSLIDALERAGASADNPERLDCFLQVNLTDDPGRGGVAWDEIDVTAQRLAGAATLRMAGVMAVAPLDMEPAQAFERVWQASQLVKSIDPAAVGISAGMSHDFREAIAAGATHLRIGTHITGKRAIPG</sequence>
<dbReference type="NCBIfam" id="TIGR00044">
    <property type="entry name" value="YggS family pyridoxal phosphate-dependent enzyme"/>
    <property type="match status" value="1"/>
</dbReference>
<dbReference type="PANTHER" id="PTHR10146">
    <property type="entry name" value="PROLINE SYNTHETASE CO-TRANSCRIBED BACTERIAL HOMOLOG PROTEIN"/>
    <property type="match status" value="1"/>
</dbReference>
<dbReference type="InterPro" id="IPR001608">
    <property type="entry name" value="Ala_racemase_N"/>
</dbReference>
<dbReference type="Pfam" id="PF01168">
    <property type="entry name" value="Ala_racemase_N"/>
    <property type="match status" value="1"/>
</dbReference>
<dbReference type="EMBL" id="CAFBMB010000127">
    <property type="protein sequence ID" value="CAB4907603.1"/>
    <property type="molecule type" value="Genomic_DNA"/>
</dbReference>
<accession>A0A6J7GTJ6</accession>
<protein>
    <submittedName>
        <fullName evidence="3">Unannotated protein</fullName>
    </submittedName>
</protein>
<dbReference type="InterPro" id="IPR029066">
    <property type="entry name" value="PLP-binding_barrel"/>
</dbReference>
<dbReference type="SUPFAM" id="SSF51419">
    <property type="entry name" value="PLP-binding barrel"/>
    <property type="match status" value="1"/>
</dbReference>
<keyword evidence="1" id="KW-0663">Pyridoxal phosphate</keyword>
<dbReference type="PANTHER" id="PTHR10146:SF14">
    <property type="entry name" value="PYRIDOXAL PHOSPHATE HOMEOSTASIS PROTEIN"/>
    <property type="match status" value="1"/>
</dbReference>
<feature type="domain" description="Alanine racemase N-terminal" evidence="2">
    <location>
        <begin position="36"/>
        <end position="229"/>
    </location>
</feature>
<dbReference type="PIRSF" id="PIRSF004848">
    <property type="entry name" value="YBL036c_PLPDEIII"/>
    <property type="match status" value="1"/>
</dbReference>
<organism evidence="3">
    <name type="scientific">freshwater metagenome</name>
    <dbReference type="NCBI Taxonomy" id="449393"/>
    <lineage>
        <taxon>unclassified sequences</taxon>
        <taxon>metagenomes</taxon>
        <taxon>ecological metagenomes</taxon>
    </lineage>
</organism>
<dbReference type="HAMAP" id="MF_02087">
    <property type="entry name" value="PLP_homeostasis"/>
    <property type="match status" value="1"/>
</dbReference>
<dbReference type="GO" id="GO:0030170">
    <property type="term" value="F:pyridoxal phosphate binding"/>
    <property type="evidence" value="ECO:0007669"/>
    <property type="project" value="InterPro"/>
</dbReference>
<evidence type="ECO:0000256" key="1">
    <source>
        <dbReference type="ARBA" id="ARBA00022898"/>
    </source>
</evidence>
<gene>
    <name evidence="3" type="ORF">UFOPK3516_01293</name>
</gene>
<reference evidence="3" key="1">
    <citation type="submission" date="2020-05" db="EMBL/GenBank/DDBJ databases">
        <authorList>
            <person name="Chiriac C."/>
            <person name="Salcher M."/>
            <person name="Ghai R."/>
            <person name="Kavagutti S V."/>
        </authorList>
    </citation>
    <scope>NUCLEOTIDE SEQUENCE</scope>
</reference>
<evidence type="ECO:0000259" key="2">
    <source>
        <dbReference type="Pfam" id="PF01168"/>
    </source>
</evidence>
<evidence type="ECO:0000313" key="3">
    <source>
        <dbReference type="EMBL" id="CAB4907603.1"/>
    </source>
</evidence>
<dbReference type="InterPro" id="IPR011078">
    <property type="entry name" value="PyrdxlP_homeostasis"/>
</dbReference>
<dbReference type="AlphaFoldDB" id="A0A6J7GTJ6"/>
<proteinExistence type="inferred from homology"/>
<dbReference type="CDD" id="cd00635">
    <property type="entry name" value="PLPDE_III_YBL036c_like"/>
    <property type="match status" value="1"/>
</dbReference>
<name>A0A6J7GTJ6_9ZZZZ</name>
<dbReference type="Gene3D" id="3.20.20.10">
    <property type="entry name" value="Alanine racemase"/>
    <property type="match status" value="1"/>
</dbReference>